<keyword evidence="2" id="KW-1185">Reference proteome</keyword>
<dbReference type="EMBL" id="RKHR01000003">
    <property type="protein sequence ID" value="ROS05702.1"/>
    <property type="molecule type" value="Genomic_DNA"/>
</dbReference>
<dbReference type="AlphaFoldDB" id="A0A3N2E1A2"/>
<evidence type="ECO:0008006" key="3">
    <source>
        <dbReference type="Google" id="ProtNLM"/>
    </source>
</evidence>
<evidence type="ECO:0000313" key="2">
    <source>
        <dbReference type="Proteomes" id="UP000275394"/>
    </source>
</evidence>
<dbReference type="OrthoDB" id="1550902at2"/>
<comment type="caution">
    <text evidence="1">The sequence shown here is derived from an EMBL/GenBank/DDBJ whole genome shotgun (WGS) entry which is preliminary data.</text>
</comment>
<dbReference type="Pfam" id="PF06995">
    <property type="entry name" value="Phage_P2_GpU"/>
    <property type="match status" value="1"/>
</dbReference>
<evidence type="ECO:0000313" key="1">
    <source>
        <dbReference type="EMBL" id="ROS05702.1"/>
    </source>
</evidence>
<dbReference type="InterPro" id="IPR009734">
    <property type="entry name" value="Myoviridae_GpU"/>
</dbReference>
<name>A0A3N2E1A2_9GAMM</name>
<dbReference type="Proteomes" id="UP000275394">
    <property type="component" value="Unassembled WGS sequence"/>
</dbReference>
<proteinExistence type="predicted"/>
<gene>
    <name evidence="1" type="ORF">EDC56_1251</name>
</gene>
<sequence length="152" mass="16548">MNFDEFVSDASTVITAVEAPFSAAVMMRLGKIKFSVSTRAYNSLSRSTSYRWGEIETLNSVSDKQFLGGGEDDITLAGVIYSHTGAGVTRVDEIRDIAGKGQPLLLVDGRGFIHGYWVIKSISESQTAFGFLGVAKKQEFSVQISYYGSSPR</sequence>
<dbReference type="RefSeq" id="WP_123711597.1">
    <property type="nucleotide sequence ID" value="NZ_RKHR01000003.1"/>
</dbReference>
<protein>
    <recommendedName>
        <fullName evidence="3">Phage protein U</fullName>
    </recommendedName>
</protein>
<organism evidence="1 2">
    <name type="scientific">Sinobacterium caligoides</name>
    <dbReference type="NCBI Taxonomy" id="933926"/>
    <lineage>
        <taxon>Bacteria</taxon>
        <taxon>Pseudomonadati</taxon>
        <taxon>Pseudomonadota</taxon>
        <taxon>Gammaproteobacteria</taxon>
        <taxon>Cellvibrionales</taxon>
        <taxon>Spongiibacteraceae</taxon>
        <taxon>Sinobacterium</taxon>
    </lineage>
</organism>
<accession>A0A3N2E1A2</accession>
<reference evidence="1 2" key="1">
    <citation type="submission" date="2018-11" db="EMBL/GenBank/DDBJ databases">
        <title>Genomic Encyclopedia of Type Strains, Phase IV (KMG-IV): sequencing the most valuable type-strain genomes for metagenomic binning, comparative biology and taxonomic classification.</title>
        <authorList>
            <person name="Goeker M."/>
        </authorList>
    </citation>
    <scope>NUCLEOTIDE SEQUENCE [LARGE SCALE GENOMIC DNA]</scope>
    <source>
        <strain evidence="1 2">DSM 100316</strain>
    </source>
</reference>